<comment type="caution">
    <text evidence="1">The sequence shown here is derived from an EMBL/GenBank/DDBJ whole genome shotgun (WGS) entry which is preliminary data.</text>
</comment>
<reference evidence="2" key="1">
    <citation type="journal article" date="2019" name="Int. J. Syst. Evol. Microbiol.">
        <title>The Global Catalogue of Microorganisms (GCM) 10K type strain sequencing project: providing services to taxonomists for standard genome sequencing and annotation.</title>
        <authorList>
            <consortium name="The Broad Institute Genomics Platform"/>
            <consortium name="The Broad Institute Genome Sequencing Center for Infectious Disease"/>
            <person name="Wu L."/>
            <person name="Ma J."/>
        </authorList>
    </citation>
    <scope>NUCLEOTIDE SEQUENCE [LARGE SCALE GENOMIC DNA]</scope>
    <source>
        <strain evidence="2">JCM 31037</strain>
    </source>
</reference>
<gene>
    <name evidence="1" type="ORF">ACFQ4H_05145</name>
</gene>
<dbReference type="EMBL" id="JBHTMP010000005">
    <property type="protein sequence ID" value="MFD1320475.1"/>
    <property type="molecule type" value="Genomic_DNA"/>
</dbReference>
<protein>
    <submittedName>
        <fullName evidence="1">Globin</fullName>
    </submittedName>
</protein>
<dbReference type="Gene3D" id="1.10.490.10">
    <property type="entry name" value="Globins"/>
    <property type="match status" value="1"/>
</dbReference>
<dbReference type="Proteomes" id="UP001597260">
    <property type="component" value="Unassembled WGS sequence"/>
</dbReference>
<dbReference type="SUPFAM" id="SSF46458">
    <property type="entry name" value="Globin-like"/>
    <property type="match status" value="1"/>
</dbReference>
<evidence type="ECO:0000313" key="2">
    <source>
        <dbReference type="Proteomes" id="UP001597260"/>
    </source>
</evidence>
<dbReference type="InterPro" id="IPR012292">
    <property type="entry name" value="Globin/Proto"/>
</dbReference>
<keyword evidence="2" id="KW-1185">Reference proteome</keyword>
<dbReference type="RefSeq" id="WP_377567496.1">
    <property type="nucleotide sequence ID" value="NZ_JBHTMP010000005.1"/>
</dbReference>
<organism evidence="1 2">
    <name type="scientific">Micromonospora sonneratiae</name>
    <dbReference type="NCBI Taxonomy" id="1184706"/>
    <lineage>
        <taxon>Bacteria</taxon>
        <taxon>Bacillati</taxon>
        <taxon>Actinomycetota</taxon>
        <taxon>Actinomycetes</taxon>
        <taxon>Micromonosporales</taxon>
        <taxon>Micromonosporaceae</taxon>
        <taxon>Micromonospora</taxon>
    </lineage>
</organism>
<name>A0ABW3Y9C0_9ACTN</name>
<dbReference type="InterPro" id="IPR009050">
    <property type="entry name" value="Globin-like_sf"/>
</dbReference>
<sequence>MIAVEGGLPPADGQGRAMSGGGAYPAGASVFDRIGPRGVGDVVARWLRLVAADTELSPYLIGVDLPRLGGHLALQLTVALGGPVGDIACSTVGVWHGFGLSESQHRRVVAYLTGTLQTIGVPQEVAEQAGRAFTGKADS</sequence>
<proteinExistence type="predicted"/>
<accession>A0ABW3Y9C0</accession>
<evidence type="ECO:0000313" key="1">
    <source>
        <dbReference type="EMBL" id="MFD1320475.1"/>
    </source>
</evidence>